<keyword evidence="2" id="KW-1185">Reference proteome</keyword>
<dbReference type="EMBL" id="FOOX01000023">
    <property type="protein sequence ID" value="SFH29089.1"/>
    <property type="molecule type" value="Genomic_DNA"/>
</dbReference>
<gene>
    <name evidence="1" type="ORF">SAMN05660649_04600</name>
</gene>
<proteinExistence type="predicted"/>
<reference evidence="2" key="1">
    <citation type="submission" date="2016-10" db="EMBL/GenBank/DDBJ databases">
        <authorList>
            <person name="Varghese N."/>
            <person name="Submissions S."/>
        </authorList>
    </citation>
    <scope>NUCLEOTIDE SEQUENCE [LARGE SCALE GENOMIC DNA]</scope>
    <source>
        <strain evidence="2">DSM 17038</strain>
    </source>
</reference>
<dbReference type="AlphaFoldDB" id="A0A1I2YUZ5"/>
<evidence type="ECO:0000313" key="1">
    <source>
        <dbReference type="EMBL" id="SFH29089.1"/>
    </source>
</evidence>
<dbReference type="Proteomes" id="UP000199337">
    <property type="component" value="Unassembled WGS sequence"/>
</dbReference>
<accession>A0A1I2YUZ5</accession>
<protein>
    <submittedName>
        <fullName evidence="1">Uncharacterized protein</fullName>
    </submittedName>
</protein>
<name>A0A1I2YUZ5_9FIRM</name>
<dbReference type="STRING" id="341036.SAMN05660649_04600"/>
<evidence type="ECO:0000313" key="2">
    <source>
        <dbReference type="Proteomes" id="UP000199337"/>
    </source>
</evidence>
<sequence>MDAIRSLSTMPERFPFLNAEFIPLNKYKDLINYWVAVPKAALCFITKTLTHHVKVFVLLYSKGVVRLCQKVVYSRSYITC</sequence>
<organism evidence="1 2">
    <name type="scientific">Desulfotruncus arcticus DSM 17038</name>
    <dbReference type="NCBI Taxonomy" id="1121424"/>
    <lineage>
        <taxon>Bacteria</taxon>
        <taxon>Bacillati</taxon>
        <taxon>Bacillota</taxon>
        <taxon>Clostridia</taxon>
        <taxon>Eubacteriales</taxon>
        <taxon>Desulfallaceae</taxon>
        <taxon>Desulfotruncus</taxon>
    </lineage>
</organism>